<proteinExistence type="predicted"/>
<feature type="domain" description="Carrier" evidence="1">
    <location>
        <begin position="4"/>
        <end position="88"/>
    </location>
</feature>
<dbReference type="InterPro" id="IPR036736">
    <property type="entry name" value="ACP-like_sf"/>
</dbReference>
<name>A0ABS7XBW6_9GAMM</name>
<reference evidence="2 3" key="1">
    <citation type="submission" date="2021-08" db="EMBL/GenBank/DDBJ databases">
        <title>Rheinheimera aquimaris sp. nov., isolated from seawater of the East Sea in Korea.</title>
        <authorList>
            <person name="Kim K.H."/>
            <person name="Wenting R."/>
            <person name="Kim K.R."/>
            <person name="Jeon C.O."/>
        </authorList>
    </citation>
    <scope>NUCLEOTIDE SEQUENCE [LARGE SCALE GENOMIC DNA]</scope>
    <source>
        <strain evidence="2 3">MA-13</strain>
    </source>
</reference>
<accession>A0ABS7XBW6</accession>
<dbReference type="Proteomes" id="UP000663814">
    <property type="component" value="Unassembled WGS sequence"/>
</dbReference>
<keyword evidence="3" id="KW-1185">Reference proteome</keyword>
<evidence type="ECO:0000313" key="2">
    <source>
        <dbReference type="EMBL" id="MBZ9613053.1"/>
    </source>
</evidence>
<dbReference type="PROSITE" id="PS50075">
    <property type="entry name" value="CARRIER"/>
    <property type="match status" value="1"/>
</dbReference>
<comment type="caution">
    <text evidence="2">The sequence shown here is derived from an EMBL/GenBank/DDBJ whole genome shotgun (WGS) entry which is preliminary data.</text>
</comment>
<dbReference type="Gene3D" id="1.10.1200.10">
    <property type="entry name" value="ACP-like"/>
    <property type="match status" value="1"/>
</dbReference>
<dbReference type="SUPFAM" id="SSF47336">
    <property type="entry name" value="ACP-like"/>
    <property type="match status" value="1"/>
</dbReference>
<dbReference type="EMBL" id="JAERPS020000006">
    <property type="protein sequence ID" value="MBZ9613053.1"/>
    <property type="molecule type" value="Genomic_DNA"/>
</dbReference>
<evidence type="ECO:0000259" key="1">
    <source>
        <dbReference type="PROSITE" id="PS50075"/>
    </source>
</evidence>
<evidence type="ECO:0000313" key="3">
    <source>
        <dbReference type="Proteomes" id="UP000663814"/>
    </source>
</evidence>
<gene>
    <name evidence="2" type="ORF">I4W93_015800</name>
</gene>
<organism evidence="2 3">
    <name type="scientific">Rheinheimera maricola</name>
    <dbReference type="NCBI Taxonomy" id="2793282"/>
    <lineage>
        <taxon>Bacteria</taxon>
        <taxon>Pseudomonadati</taxon>
        <taxon>Pseudomonadota</taxon>
        <taxon>Gammaproteobacteria</taxon>
        <taxon>Chromatiales</taxon>
        <taxon>Chromatiaceae</taxon>
        <taxon>Rheinheimera</taxon>
    </lineage>
</organism>
<protein>
    <submittedName>
        <fullName evidence="2">Phosphopantetheine-binding protein</fullName>
    </submittedName>
</protein>
<sequence length="88" mass="9927">MDRTLLSEQLKHLLVIECDKEDELNWQDIRNDEPLFGSNSRLDLDSLDALQLSLAVQKQYGVRIEGANQGRKVLHSIDSLADHILASA</sequence>
<dbReference type="InterPro" id="IPR009081">
    <property type="entry name" value="PP-bd_ACP"/>
</dbReference>
<dbReference type="RefSeq" id="WP_205311762.1">
    <property type="nucleotide sequence ID" value="NZ_JAERPS020000006.1"/>
</dbReference>